<dbReference type="SMART" id="SM01376">
    <property type="entry name" value="eIF-5a"/>
    <property type="match status" value="1"/>
</dbReference>
<dbReference type="GO" id="GO:0045901">
    <property type="term" value="P:positive regulation of translational elongation"/>
    <property type="evidence" value="ECO:0007669"/>
    <property type="project" value="InterPro"/>
</dbReference>
<dbReference type="Gene3D" id="2.40.50.140">
    <property type="entry name" value="Nucleic acid-binding proteins"/>
    <property type="match status" value="1"/>
</dbReference>
<dbReference type="GO" id="GO:0003723">
    <property type="term" value="F:RNA binding"/>
    <property type="evidence" value="ECO:0007669"/>
    <property type="project" value="InterPro"/>
</dbReference>
<dbReference type="AlphaFoldDB" id="A0A7S3I3L0"/>
<dbReference type="EMBL" id="HBIE01022667">
    <property type="protein sequence ID" value="CAE0311922.1"/>
    <property type="molecule type" value="Transcribed_RNA"/>
</dbReference>
<dbReference type="PIRSF" id="PIRSF003025">
    <property type="entry name" value="eIF5A"/>
    <property type="match status" value="1"/>
</dbReference>
<dbReference type="InterPro" id="IPR001884">
    <property type="entry name" value="IF5A-like"/>
</dbReference>
<organism evidence="6">
    <name type="scientific">Favella ehrenbergii</name>
    <dbReference type="NCBI Taxonomy" id="182087"/>
    <lineage>
        <taxon>Eukaryota</taxon>
        <taxon>Sar</taxon>
        <taxon>Alveolata</taxon>
        <taxon>Ciliophora</taxon>
        <taxon>Intramacronucleata</taxon>
        <taxon>Spirotrichea</taxon>
        <taxon>Choreotrichia</taxon>
        <taxon>Tintinnida</taxon>
        <taxon>Xystonellidae</taxon>
        <taxon>Favella</taxon>
    </lineage>
</organism>
<name>A0A7S3I3L0_9SPIT</name>
<dbReference type="Gene3D" id="2.30.30.30">
    <property type="match status" value="1"/>
</dbReference>
<evidence type="ECO:0000259" key="5">
    <source>
        <dbReference type="SMART" id="SM01376"/>
    </source>
</evidence>
<sequence>MSSDDNDFERGESGASLTELAEAGRMKPGSLIMMKETFPCKVTAFSTAKPGKHGSAKAMITAKDIFTDKQYDETFGTGDMIPRPLVTKAEMTVIAYEDDGVLQIMTQEGEMKEDLNLPTESHLSDITSKIKQIVDAADKECLIQVQRWGDKEQVVGVREGQDQ</sequence>
<keyword evidence="2" id="KW-0648">Protein biosynthesis</keyword>
<dbReference type="InterPro" id="IPR014722">
    <property type="entry name" value="Rib_uL2_dom2"/>
</dbReference>
<evidence type="ECO:0000256" key="3">
    <source>
        <dbReference type="ARBA" id="ARBA00023071"/>
    </source>
</evidence>
<dbReference type="SUPFAM" id="SSF50249">
    <property type="entry name" value="Nucleic acid-binding proteins"/>
    <property type="match status" value="1"/>
</dbReference>
<dbReference type="PANTHER" id="PTHR11673">
    <property type="entry name" value="TRANSLATION INITIATION FACTOR 5A FAMILY MEMBER"/>
    <property type="match status" value="1"/>
</dbReference>
<dbReference type="GO" id="GO:0043022">
    <property type="term" value="F:ribosome binding"/>
    <property type="evidence" value="ECO:0007669"/>
    <property type="project" value="InterPro"/>
</dbReference>
<dbReference type="InterPro" id="IPR008991">
    <property type="entry name" value="Translation_prot_SH3-like_sf"/>
</dbReference>
<proteinExistence type="inferred from homology"/>
<dbReference type="InterPro" id="IPR012340">
    <property type="entry name" value="NA-bd_OB-fold"/>
</dbReference>
<dbReference type="PROSITE" id="PS00302">
    <property type="entry name" value="IF5A_HYPUSINE"/>
    <property type="match status" value="1"/>
</dbReference>
<keyword evidence="3" id="KW-0385">Hypusine</keyword>
<evidence type="ECO:0000256" key="1">
    <source>
        <dbReference type="ARBA" id="ARBA00006016"/>
    </source>
</evidence>
<gene>
    <name evidence="6" type="ORF">FEHR0123_LOCUS6842</name>
</gene>
<protein>
    <recommendedName>
        <fullName evidence="5">Translation initiation factor 5A C-terminal domain-containing protein</fullName>
    </recommendedName>
</protein>
<dbReference type="InterPro" id="IPR048670">
    <property type="entry name" value="IF5A-like_N"/>
</dbReference>
<feature type="domain" description="Translation initiation factor 5A C-terminal" evidence="5">
    <location>
        <begin position="85"/>
        <end position="158"/>
    </location>
</feature>
<evidence type="ECO:0000256" key="2">
    <source>
        <dbReference type="ARBA" id="ARBA00022917"/>
    </source>
</evidence>
<dbReference type="SUPFAM" id="SSF50104">
    <property type="entry name" value="Translation proteins SH3-like domain"/>
    <property type="match status" value="1"/>
</dbReference>
<reference evidence="6" key="1">
    <citation type="submission" date="2021-01" db="EMBL/GenBank/DDBJ databases">
        <authorList>
            <person name="Corre E."/>
            <person name="Pelletier E."/>
            <person name="Niang G."/>
            <person name="Scheremetjew M."/>
            <person name="Finn R."/>
            <person name="Kale V."/>
            <person name="Holt S."/>
            <person name="Cochrane G."/>
            <person name="Meng A."/>
            <person name="Brown T."/>
            <person name="Cohen L."/>
        </authorList>
    </citation>
    <scope>NUCLEOTIDE SEQUENCE</scope>
    <source>
        <strain evidence="6">Fehren 1</strain>
    </source>
</reference>
<accession>A0A7S3I3L0</accession>
<comment type="similarity">
    <text evidence="1">Belongs to the eIF-5A family.</text>
</comment>
<dbReference type="Pfam" id="PF21485">
    <property type="entry name" value="IF5A-like_N"/>
    <property type="match status" value="1"/>
</dbReference>
<feature type="region of interest" description="Disordered" evidence="4">
    <location>
        <begin position="1"/>
        <end position="22"/>
    </location>
</feature>
<dbReference type="Pfam" id="PF01287">
    <property type="entry name" value="eIF-5a"/>
    <property type="match status" value="1"/>
</dbReference>
<dbReference type="GO" id="GO:0045905">
    <property type="term" value="P:positive regulation of translational termination"/>
    <property type="evidence" value="ECO:0007669"/>
    <property type="project" value="InterPro"/>
</dbReference>
<dbReference type="InterPro" id="IPR019769">
    <property type="entry name" value="Trans_elong_IF5A_hypusine_site"/>
</dbReference>
<dbReference type="InterPro" id="IPR020189">
    <property type="entry name" value="IF5A_C"/>
</dbReference>
<evidence type="ECO:0000313" key="6">
    <source>
        <dbReference type="EMBL" id="CAE0311922.1"/>
    </source>
</evidence>
<evidence type="ECO:0000256" key="4">
    <source>
        <dbReference type="SAM" id="MobiDB-lite"/>
    </source>
</evidence>
<dbReference type="GO" id="GO:0003746">
    <property type="term" value="F:translation elongation factor activity"/>
    <property type="evidence" value="ECO:0007669"/>
    <property type="project" value="InterPro"/>
</dbReference>